<evidence type="ECO:0000256" key="2">
    <source>
        <dbReference type="ARBA" id="ARBA00022803"/>
    </source>
</evidence>
<gene>
    <name evidence="3" type="ORF">MNBD_PLANCTO02-1135</name>
</gene>
<dbReference type="PROSITE" id="PS50293">
    <property type="entry name" value="TPR_REGION"/>
    <property type="match status" value="2"/>
</dbReference>
<proteinExistence type="predicted"/>
<dbReference type="PANTHER" id="PTHR44858">
    <property type="entry name" value="TETRATRICOPEPTIDE REPEAT PROTEIN 6"/>
    <property type="match status" value="1"/>
</dbReference>
<dbReference type="PROSITE" id="PS50005">
    <property type="entry name" value="TPR"/>
    <property type="match status" value="2"/>
</dbReference>
<dbReference type="SUPFAM" id="SSF48452">
    <property type="entry name" value="TPR-like"/>
    <property type="match status" value="1"/>
</dbReference>
<reference evidence="3" key="1">
    <citation type="submission" date="2018-06" db="EMBL/GenBank/DDBJ databases">
        <authorList>
            <person name="Zhirakovskaya E."/>
        </authorList>
    </citation>
    <scope>NUCLEOTIDE SEQUENCE</scope>
</reference>
<dbReference type="PANTHER" id="PTHR44858:SF1">
    <property type="entry name" value="UDP-N-ACETYLGLUCOSAMINE--PEPTIDE N-ACETYLGLUCOSAMINYLTRANSFERASE SPINDLY-RELATED"/>
    <property type="match status" value="1"/>
</dbReference>
<protein>
    <submittedName>
        <fullName evidence="3">Uncharacterized protein</fullName>
    </submittedName>
</protein>
<dbReference type="InterPro" id="IPR019734">
    <property type="entry name" value="TPR_rpt"/>
</dbReference>
<sequence>MVSMTKTEALCESAQQHLHKKELADAIDLYEQALEMNERCCDAHEGIATAYYLGKDYHSSAEHFKKVTLLRPTDGNVLINYGCVLNLLEKFPEAVKALQKGSLRKKKSFEAFYNLGLAYKGMNQTAMAVSAYKESIRLSPDNLDAHQNIANVYIDMQNLKKAIEHYQKALELNPGFKKAQIGLENAIVLQQEAKQSASPFGRLVDTSHAAKAVITTERELSVEERHDDRKMVRELSKKSEVVGKSLVAFLKKEFEPSVLKLNRSVAEMTETPWQLTEVEETFRATVSQLTLLRKQLKRKMLELRAHEEMMHTPE</sequence>
<keyword evidence="1" id="KW-0677">Repeat</keyword>
<name>A0A3B1DRU5_9ZZZZ</name>
<dbReference type="AlphaFoldDB" id="A0A3B1DRU5"/>
<evidence type="ECO:0000313" key="3">
    <source>
        <dbReference type="EMBL" id="VAX41611.1"/>
    </source>
</evidence>
<dbReference type="InterPro" id="IPR050498">
    <property type="entry name" value="Ycf3"/>
</dbReference>
<accession>A0A3B1DRU5</accession>
<evidence type="ECO:0000256" key="1">
    <source>
        <dbReference type="ARBA" id="ARBA00022737"/>
    </source>
</evidence>
<organism evidence="3">
    <name type="scientific">hydrothermal vent metagenome</name>
    <dbReference type="NCBI Taxonomy" id="652676"/>
    <lineage>
        <taxon>unclassified sequences</taxon>
        <taxon>metagenomes</taxon>
        <taxon>ecological metagenomes</taxon>
    </lineage>
</organism>
<dbReference type="SMART" id="SM00028">
    <property type="entry name" value="TPR"/>
    <property type="match status" value="5"/>
</dbReference>
<keyword evidence="2" id="KW-0802">TPR repeat</keyword>
<dbReference type="Pfam" id="PF13432">
    <property type="entry name" value="TPR_16"/>
    <property type="match status" value="1"/>
</dbReference>
<dbReference type="Gene3D" id="1.25.40.10">
    <property type="entry name" value="Tetratricopeptide repeat domain"/>
    <property type="match status" value="2"/>
</dbReference>
<dbReference type="InterPro" id="IPR011990">
    <property type="entry name" value="TPR-like_helical_dom_sf"/>
</dbReference>
<dbReference type="Pfam" id="PF00515">
    <property type="entry name" value="TPR_1"/>
    <property type="match status" value="2"/>
</dbReference>
<dbReference type="EMBL" id="UOGL01000570">
    <property type="protein sequence ID" value="VAX41611.1"/>
    <property type="molecule type" value="Genomic_DNA"/>
</dbReference>